<sequence length="100" mass="11315">MPDSIKIATCSFCGLRAVLKLRELTGHHELACAGCAAPLGEMKPMKISSRSPARRTGVKPTPSYTPYNKKKKPSRKRKPLSDIFEDFFEDIWDEIEDIFD</sequence>
<accession>A0ABQ5VVW3</accession>
<dbReference type="Proteomes" id="UP001156694">
    <property type="component" value="Unassembled WGS sequence"/>
</dbReference>
<evidence type="ECO:0000313" key="2">
    <source>
        <dbReference type="EMBL" id="GLQ35439.1"/>
    </source>
</evidence>
<name>A0ABQ5VVW3_9RHOB</name>
<protein>
    <submittedName>
        <fullName evidence="2">Uncharacterized protein</fullName>
    </submittedName>
</protein>
<feature type="region of interest" description="Disordered" evidence="1">
    <location>
        <begin position="46"/>
        <end position="78"/>
    </location>
</feature>
<evidence type="ECO:0000313" key="3">
    <source>
        <dbReference type="Proteomes" id="UP001156694"/>
    </source>
</evidence>
<dbReference type="RefSeq" id="WP_284377877.1">
    <property type="nucleotide sequence ID" value="NZ_BSNN01000004.1"/>
</dbReference>
<evidence type="ECO:0000256" key="1">
    <source>
        <dbReference type="SAM" id="MobiDB-lite"/>
    </source>
</evidence>
<gene>
    <name evidence="2" type="ORF">GCM10007939_17220</name>
</gene>
<reference evidence="3" key="1">
    <citation type="journal article" date="2019" name="Int. J. Syst. Evol. Microbiol.">
        <title>The Global Catalogue of Microorganisms (GCM) 10K type strain sequencing project: providing services to taxonomists for standard genome sequencing and annotation.</title>
        <authorList>
            <consortium name="The Broad Institute Genomics Platform"/>
            <consortium name="The Broad Institute Genome Sequencing Center for Infectious Disease"/>
            <person name="Wu L."/>
            <person name="Ma J."/>
        </authorList>
    </citation>
    <scope>NUCLEOTIDE SEQUENCE [LARGE SCALE GENOMIC DNA]</scope>
    <source>
        <strain evidence="3">NBRC 110140</strain>
    </source>
</reference>
<comment type="caution">
    <text evidence="2">The sequence shown here is derived from an EMBL/GenBank/DDBJ whole genome shotgun (WGS) entry which is preliminary data.</text>
</comment>
<organism evidence="2 3">
    <name type="scientific">Amylibacter marinus</name>
    <dbReference type="NCBI Taxonomy" id="1475483"/>
    <lineage>
        <taxon>Bacteria</taxon>
        <taxon>Pseudomonadati</taxon>
        <taxon>Pseudomonadota</taxon>
        <taxon>Alphaproteobacteria</taxon>
        <taxon>Rhodobacterales</taxon>
        <taxon>Paracoccaceae</taxon>
        <taxon>Amylibacter</taxon>
    </lineage>
</organism>
<feature type="compositionally biased region" description="Basic residues" evidence="1">
    <location>
        <begin position="68"/>
        <end position="78"/>
    </location>
</feature>
<proteinExistence type="predicted"/>
<keyword evidence="3" id="KW-1185">Reference proteome</keyword>
<dbReference type="EMBL" id="BSNN01000004">
    <property type="protein sequence ID" value="GLQ35439.1"/>
    <property type="molecule type" value="Genomic_DNA"/>
</dbReference>